<dbReference type="Pfam" id="PF07690">
    <property type="entry name" value="MFS_1"/>
    <property type="match status" value="1"/>
</dbReference>
<dbReference type="CDD" id="cd17321">
    <property type="entry name" value="MFS_MMR_MDR_like"/>
    <property type="match status" value="1"/>
</dbReference>
<gene>
    <name evidence="9" type="ORF">MAIC_49890</name>
</gene>
<dbReference type="GO" id="GO:0022857">
    <property type="term" value="F:transmembrane transporter activity"/>
    <property type="evidence" value="ECO:0007669"/>
    <property type="project" value="InterPro"/>
</dbReference>
<sequence>MTTELDPALAETDRRRRRMDHDHPHYKWVVLSNTTLGILLASINASIVLISLPAIFRGIGLNPLAPGNVSYLLWMLMGYLVVTAVLVVPFGRLGDMFGRVRIYNIGFVVFTLAAIALSFDPFHLDGGAIWLIAWRVVQGVGGAMLMSSSSAILTDAFPANQRGMALGVNMVAAVAGSFLGLLIGGVLSEVHWQAIFWVGVPIGVIGTLWSVRSLKELGVRNPGRIDWAGTVTFGVGLTVLLIGITYGIQPYGDSTTGWTSPMVLGSIIGGLALLVVFCFIELRVSQPMVDIRLFRSAAFGMGNLAGLMSSVGRGGLQFMLIIWLQGIWLPLHGYSFESTPLWAGIYLLPATFGFLAAAPIAGSLADRFGARPFTVGGMLLMAATFVALLLIPVNFNYWVFAVLVFLNGIGGGIFTAPNTAAIMSSVPASQRGAASGVRSTFFNAGNSLSIGIFFSLMIVGLAHTLPTAMSQGLMAQGISPDVAHDVANLPPVGSLFAAFLGYNPIGELLAPYNALHQPGVNTEVLTGQTFFPNLITEPFHSGLVVVFGAAALMMVIGAIASMFNPGRYGVAEVTEDQAPATTTTTE</sequence>
<dbReference type="EMBL" id="AP022561">
    <property type="protein sequence ID" value="BBX10186.1"/>
    <property type="molecule type" value="Genomic_DNA"/>
</dbReference>
<name>A0AAD1MEQ5_9MYCO</name>
<feature type="transmembrane region" description="Helical" evidence="7">
    <location>
        <begin position="226"/>
        <end position="248"/>
    </location>
</feature>
<keyword evidence="5 7" id="KW-1133">Transmembrane helix</keyword>
<dbReference type="PROSITE" id="PS50850">
    <property type="entry name" value="MFS"/>
    <property type="match status" value="1"/>
</dbReference>
<protein>
    <submittedName>
        <fullName evidence="9">MFS transporter</fullName>
    </submittedName>
</protein>
<evidence type="ECO:0000256" key="6">
    <source>
        <dbReference type="ARBA" id="ARBA00023136"/>
    </source>
</evidence>
<evidence type="ECO:0000256" key="7">
    <source>
        <dbReference type="SAM" id="Phobius"/>
    </source>
</evidence>
<dbReference type="PANTHER" id="PTHR42718:SF46">
    <property type="entry name" value="BLR6921 PROTEIN"/>
    <property type="match status" value="1"/>
</dbReference>
<feature type="transmembrane region" description="Helical" evidence="7">
    <location>
        <begin position="165"/>
        <end position="188"/>
    </location>
</feature>
<keyword evidence="2" id="KW-0813">Transport</keyword>
<feature type="transmembrane region" description="Helical" evidence="7">
    <location>
        <begin position="539"/>
        <end position="560"/>
    </location>
</feature>
<dbReference type="Gene3D" id="1.20.1250.20">
    <property type="entry name" value="MFS general substrate transporter like domains"/>
    <property type="match status" value="1"/>
</dbReference>
<dbReference type="InterPro" id="IPR020846">
    <property type="entry name" value="MFS_dom"/>
</dbReference>
<dbReference type="Proteomes" id="UP000467327">
    <property type="component" value="Chromosome"/>
</dbReference>
<comment type="subcellular location">
    <subcellularLocation>
        <location evidence="1">Cell membrane</location>
        <topology evidence="1">Multi-pass membrane protein</topology>
    </subcellularLocation>
</comment>
<reference evidence="9 10" key="1">
    <citation type="journal article" date="2019" name="Emerg. Microbes Infect.">
        <title>Comprehensive subspecies identification of 175 nontuberculous mycobacteria species based on 7547 genomic profiles.</title>
        <authorList>
            <person name="Matsumoto Y."/>
            <person name="Kinjo T."/>
            <person name="Motooka D."/>
            <person name="Nabeya D."/>
            <person name="Jung N."/>
            <person name="Uechi K."/>
            <person name="Horii T."/>
            <person name="Iida T."/>
            <person name="Fujita J."/>
            <person name="Nakamura S."/>
        </authorList>
    </citation>
    <scope>NUCLEOTIDE SEQUENCE [LARGE SCALE GENOMIC DNA]</scope>
    <source>
        <strain evidence="9 10">JCM 6376</strain>
    </source>
</reference>
<keyword evidence="6 7" id="KW-0472">Membrane</keyword>
<evidence type="ECO:0000259" key="8">
    <source>
        <dbReference type="PROSITE" id="PS50850"/>
    </source>
</evidence>
<feature type="transmembrane region" description="Helical" evidence="7">
    <location>
        <begin position="194"/>
        <end position="214"/>
    </location>
</feature>
<dbReference type="InterPro" id="IPR036259">
    <property type="entry name" value="MFS_trans_sf"/>
</dbReference>
<feature type="transmembrane region" description="Helical" evidence="7">
    <location>
        <begin position="71"/>
        <end position="90"/>
    </location>
</feature>
<feature type="domain" description="Major facilitator superfamily (MFS) profile" evidence="8">
    <location>
        <begin position="30"/>
        <end position="569"/>
    </location>
</feature>
<evidence type="ECO:0000256" key="4">
    <source>
        <dbReference type="ARBA" id="ARBA00022692"/>
    </source>
</evidence>
<evidence type="ECO:0000256" key="5">
    <source>
        <dbReference type="ARBA" id="ARBA00022989"/>
    </source>
</evidence>
<evidence type="ECO:0000313" key="9">
    <source>
        <dbReference type="EMBL" id="BBX10186.1"/>
    </source>
</evidence>
<feature type="transmembrane region" description="Helical" evidence="7">
    <location>
        <begin position="441"/>
        <end position="465"/>
    </location>
</feature>
<feature type="transmembrane region" description="Helical" evidence="7">
    <location>
        <begin position="303"/>
        <end position="329"/>
    </location>
</feature>
<dbReference type="Gene3D" id="1.20.1720.10">
    <property type="entry name" value="Multidrug resistance protein D"/>
    <property type="match status" value="1"/>
</dbReference>
<feature type="transmembrane region" description="Helical" evidence="7">
    <location>
        <begin position="260"/>
        <end position="282"/>
    </location>
</feature>
<feature type="transmembrane region" description="Helical" evidence="7">
    <location>
        <begin position="341"/>
        <end position="361"/>
    </location>
</feature>
<dbReference type="GO" id="GO:0005886">
    <property type="term" value="C:plasma membrane"/>
    <property type="evidence" value="ECO:0007669"/>
    <property type="project" value="UniProtKB-SubCell"/>
</dbReference>
<feature type="transmembrane region" description="Helical" evidence="7">
    <location>
        <begin position="131"/>
        <end position="153"/>
    </location>
</feature>
<evidence type="ECO:0000256" key="2">
    <source>
        <dbReference type="ARBA" id="ARBA00022448"/>
    </source>
</evidence>
<dbReference type="PANTHER" id="PTHR42718">
    <property type="entry name" value="MAJOR FACILITATOR SUPERFAMILY MULTIDRUG TRANSPORTER MFSC"/>
    <property type="match status" value="1"/>
</dbReference>
<feature type="transmembrane region" description="Helical" evidence="7">
    <location>
        <begin position="397"/>
        <end position="420"/>
    </location>
</feature>
<keyword evidence="3" id="KW-1003">Cell membrane</keyword>
<organism evidence="9 10">
    <name type="scientific">Mycolicibacterium aichiense</name>
    <dbReference type="NCBI Taxonomy" id="1799"/>
    <lineage>
        <taxon>Bacteria</taxon>
        <taxon>Bacillati</taxon>
        <taxon>Actinomycetota</taxon>
        <taxon>Actinomycetes</taxon>
        <taxon>Mycobacteriales</taxon>
        <taxon>Mycobacteriaceae</taxon>
        <taxon>Mycolicibacterium</taxon>
    </lineage>
</organism>
<feature type="transmembrane region" description="Helical" evidence="7">
    <location>
        <begin position="373"/>
        <end position="391"/>
    </location>
</feature>
<proteinExistence type="predicted"/>
<dbReference type="KEGG" id="maic:MAIC_49890"/>
<accession>A0AAD1MEQ5</accession>
<keyword evidence="10" id="KW-1185">Reference proteome</keyword>
<keyword evidence="4 7" id="KW-0812">Transmembrane</keyword>
<dbReference type="InterPro" id="IPR011701">
    <property type="entry name" value="MFS"/>
</dbReference>
<evidence type="ECO:0000256" key="1">
    <source>
        <dbReference type="ARBA" id="ARBA00004651"/>
    </source>
</evidence>
<dbReference type="SUPFAM" id="SSF103473">
    <property type="entry name" value="MFS general substrate transporter"/>
    <property type="match status" value="2"/>
</dbReference>
<feature type="transmembrane region" description="Helical" evidence="7">
    <location>
        <begin position="102"/>
        <end position="119"/>
    </location>
</feature>
<evidence type="ECO:0000313" key="10">
    <source>
        <dbReference type="Proteomes" id="UP000467327"/>
    </source>
</evidence>
<feature type="transmembrane region" description="Helical" evidence="7">
    <location>
        <begin position="26"/>
        <end position="51"/>
    </location>
</feature>
<dbReference type="AlphaFoldDB" id="A0AAD1MEQ5"/>
<evidence type="ECO:0000256" key="3">
    <source>
        <dbReference type="ARBA" id="ARBA00022475"/>
    </source>
</evidence>